<evidence type="ECO:0000313" key="6">
    <source>
        <dbReference type="Proteomes" id="UP000297700"/>
    </source>
</evidence>
<comment type="similarity">
    <text evidence="3">Belongs to the Nudix hydrolase family.</text>
</comment>
<dbReference type="PRINTS" id="PR00502">
    <property type="entry name" value="NUDIXFAMILY"/>
</dbReference>
<dbReference type="PANTHER" id="PTHR11839:SF1">
    <property type="entry name" value="ADP-SUGAR PYROPHOSPHATASE"/>
    <property type="match status" value="1"/>
</dbReference>
<name>A0A4Y9PPE2_9BRAD</name>
<comment type="caution">
    <text evidence="5">The sequence shown here is derived from an EMBL/GenBank/DDBJ whole genome shotgun (WGS) entry which is preliminary data.</text>
</comment>
<keyword evidence="2 3" id="KW-0378">Hydrolase</keyword>
<dbReference type="InterPro" id="IPR000086">
    <property type="entry name" value="NUDIX_hydrolase_dom"/>
</dbReference>
<evidence type="ECO:0000259" key="4">
    <source>
        <dbReference type="PROSITE" id="PS51462"/>
    </source>
</evidence>
<dbReference type="InterPro" id="IPR015797">
    <property type="entry name" value="NUDIX_hydrolase-like_dom_sf"/>
</dbReference>
<protein>
    <submittedName>
        <fullName evidence="5">NUDIX hydrolase</fullName>
    </submittedName>
</protein>
<evidence type="ECO:0000256" key="3">
    <source>
        <dbReference type="RuleBase" id="RU003476"/>
    </source>
</evidence>
<dbReference type="SUPFAM" id="SSF55811">
    <property type="entry name" value="Nudix"/>
    <property type="match status" value="1"/>
</dbReference>
<dbReference type="PROSITE" id="PS51462">
    <property type="entry name" value="NUDIX"/>
    <property type="match status" value="1"/>
</dbReference>
<proteinExistence type="inferred from homology"/>
<dbReference type="GO" id="GO:0016462">
    <property type="term" value="F:pyrophosphatase activity"/>
    <property type="evidence" value="ECO:0007669"/>
    <property type="project" value="UniProtKB-ARBA"/>
</dbReference>
<reference evidence="5 6" key="1">
    <citation type="submission" date="2019-03" db="EMBL/GenBank/DDBJ databases">
        <title>Bradyrhizobium strains diversity.</title>
        <authorList>
            <person name="Urquiaga M.C.O."/>
            <person name="Hungria M."/>
            <person name="Delamuta J.R.M."/>
            <person name="Klepa M.S."/>
        </authorList>
    </citation>
    <scope>NUCLEOTIDE SEQUENCE [LARGE SCALE GENOMIC DNA]</scope>
    <source>
        <strain evidence="5 6">CNPSo 3426</strain>
    </source>
</reference>
<dbReference type="GO" id="GO:0006753">
    <property type="term" value="P:nucleoside phosphate metabolic process"/>
    <property type="evidence" value="ECO:0007669"/>
    <property type="project" value="TreeGrafter"/>
</dbReference>
<dbReference type="AlphaFoldDB" id="A0A4Y9PPE2"/>
<dbReference type="Proteomes" id="UP000297700">
    <property type="component" value="Unassembled WGS sequence"/>
</dbReference>
<dbReference type="InterPro" id="IPR020476">
    <property type="entry name" value="Nudix_hydrolase"/>
</dbReference>
<evidence type="ECO:0000256" key="1">
    <source>
        <dbReference type="ARBA" id="ARBA00001946"/>
    </source>
</evidence>
<dbReference type="InterPro" id="IPR020084">
    <property type="entry name" value="NUDIX_hydrolase_CS"/>
</dbReference>
<dbReference type="Gene3D" id="3.90.79.10">
    <property type="entry name" value="Nucleoside Triphosphate Pyrophosphohydrolase"/>
    <property type="match status" value="1"/>
</dbReference>
<dbReference type="EMBL" id="SPQS01000001">
    <property type="protein sequence ID" value="TFV80313.1"/>
    <property type="molecule type" value="Genomic_DNA"/>
</dbReference>
<dbReference type="Pfam" id="PF00293">
    <property type="entry name" value="NUDIX"/>
    <property type="match status" value="1"/>
</dbReference>
<comment type="cofactor">
    <cofactor evidence="1">
        <name>Mg(2+)</name>
        <dbReference type="ChEBI" id="CHEBI:18420"/>
    </cofactor>
</comment>
<dbReference type="PANTHER" id="PTHR11839">
    <property type="entry name" value="UDP/ADP-SUGAR PYROPHOSPHATASE"/>
    <property type="match status" value="1"/>
</dbReference>
<dbReference type="GO" id="GO:0019693">
    <property type="term" value="P:ribose phosphate metabolic process"/>
    <property type="evidence" value="ECO:0007669"/>
    <property type="project" value="TreeGrafter"/>
</dbReference>
<dbReference type="PROSITE" id="PS00893">
    <property type="entry name" value="NUDIX_BOX"/>
    <property type="match status" value="1"/>
</dbReference>
<dbReference type="RefSeq" id="WP_135161643.1">
    <property type="nucleotide sequence ID" value="NZ_SPQS01000001.1"/>
</dbReference>
<organism evidence="5 6">
    <name type="scientific">Bradyrhizobium frederickii</name>
    <dbReference type="NCBI Taxonomy" id="2560054"/>
    <lineage>
        <taxon>Bacteria</taxon>
        <taxon>Pseudomonadati</taxon>
        <taxon>Pseudomonadota</taxon>
        <taxon>Alphaproteobacteria</taxon>
        <taxon>Hyphomicrobiales</taxon>
        <taxon>Nitrobacteraceae</taxon>
        <taxon>Bradyrhizobium</taxon>
    </lineage>
</organism>
<dbReference type="CDD" id="cd03424">
    <property type="entry name" value="NUDIX_ADPRase_Nudt5_UGPPase_Nudt14"/>
    <property type="match status" value="1"/>
</dbReference>
<accession>A0A4Y9PPE2</accession>
<evidence type="ECO:0000256" key="2">
    <source>
        <dbReference type="ARBA" id="ARBA00022801"/>
    </source>
</evidence>
<gene>
    <name evidence="5" type="ORF">E4K64_00285</name>
</gene>
<feature type="domain" description="Nudix hydrolase" evidence="4">
    <location>
        <begin position="36"/>
        <end position="163"/>
    </location>
</feature>
<sequence length="197" mass="21530">MTAEFKTVFRTPWFEIRTVDPGEEPSGTTEPYYVVVRPSGVIAFVLDREGAVVLVEQYRPPLGRVTLEMPAGSVDAGETLETAVAREVLEETGLVCEHWHLIAPCRLALQREDVVDHFFVGLGAHEAEGFQRTERGTVQFLPRSELLDLVKSHRFDQTAALGGLYVAEKLFGIDLLTADLACIQSAMATSAGGDPGN</sequence>
<evidence type="ECO:0000313" key="5">
    <source>
        <dbReference type="EMBL" id="TFV80313.1"/>
    </source>
</evidence>